<feature type="compositionally biased region" description="Acidic residues" evidence="1">
    <location>
        <begin position="184"/>
        <end position="193"/>
    </location>
</feature>
<gene>
    <name evidence="2" type="ORF">SCF082_LOCUS6131</name>
</gene>
<evidence type="ECO:0000256" key="1">
    <source>
        <dbReference type="SAM" id="MobiDB-lite"/>
    </source>
</evidence>
<comment type="caution">
    <text evidence="2">The sequence shown here is derived from an EMBL/GenBank/DDBJ whole genome shotgun (WGS) entry which is preliminary data.</text>
</comment>
<dbReference type="Proteomes" id="UP001642464">
    <property type="component" value="Unassembled WGS sequence"/>
</dbReference>
<feature type="compositionally biased region" description="Basic and acidic residues" evidence="1">
    <location>
        <begin position="147"/>
        <end position="157"/>
    </location>
</feature>
<organism evidence="2 3">
    <name type="scientific">Durusdinium trenchii</name>
    <dbReference type="NCBI Taxonomy" id="1381693"/>
    <lineage>
        <taxon>Eukaryota</taxon>
        <taxon>Sar</taxon>
        <taxon>Alveolata</taxon>
        <taxon>Dinophyceae</taxon>
        <taxon>Suessiales</taxon>
        <taxon>Symbiodiniaceae</taxon>
        <taxon>Durusdinium</taxon>
    </lineage>
</organism>
<accession>A0ABP0IAI3</accession>
<feature type="compositionally biased region" description="Basic and acidic residues" evidence="1">
    <location>
        <begin position="167"/>
        <end position="183"/>
    </location>
</feature>
<evidence type="ECO:0000313" key="2">
    <source>
        <dbReference type="EMBL" id="CAK8999599.1"/>
    </source>
</evidence>
<keyword evidence="3" id="KW-1185">Reference proteome</keyword>
<evidence type="ECO:0000313" key="3">
    <source>
        <dbReference type="Proteomes" id="UP001642464"/>
    </source>
</evidence>
<dbReference type="EMBL" id="CAXAMM010003348">
    <property type="protein sequence ID" value="CAK8999599.1"/>
    <property type="molecule type" value="Genomic_DNA"/>
</dbReference>
<protein>
    <submittedName>
        <fullName evidence="2">Retrovirus-related Pol polyprotein from transposon TNT 1-94</fullName>
    </submittedName>
</protein>
<name>A0ABP0IAI3_9DINO</name>
<sequence length="200" mass="22661">MPRTSWSDVDLEHGVLIHLADTVGTPTVPHSLMTSSGTGEALRGNLNLKDWPSVMHRRQRAYVTDARSVFDYLRKDATSTPTDKRMAIEGELLRETVRQPNACVKWIDGMQNIANVLTKANAEKDTLKAFLRDGVTSLVQSEANKLLKEKKRQERQRCNAKKKKAEKKQETNADRRKKLAAELRDDDDADTSESSDRKQK</sequence>
<feature type="region of interest" description="Disordered" evidence="1">
    <location>
        <begin position="147"/>
        <end position="200"/>
    </location>
</feature>
<proteinExistence type="predicted"/>
<reference evidence="2 3" key="1">
    <citation type="submission" date="2024-02" db="EMBL/GenBank/DDBJ databases">
        <authorList>
            <person name="Chen Y."/>
            <person name="Shah S."/>
            <person name="Dougan E. K."/>
            <person name="Thang M."/>
            <person name="Chan C."/>
        </authorList>
    </citation>
    <scope>NUCLEOTIDE SEQUENCE [LARGE SCALE GENOMIC DNA]</scope>
</reference>